<keyword evidence="3" id="KW-1185">Reference proteome</keyword>
<keyword evidence="1" id="KW-1133">Transmembrane helix</keyword>
<keyword evidence="1" id="KW-0472">Membrane</keyword>
<reference evidence="2 3" key="1">
    <citation type="submission" date="2021-06" db="EMBL/GenBank/DDBJ databases">
        <authorList>
            <person name="Palmer J.M."/>
        </authorList>
    </citation>
    <scope>NUCLEOTIDE SEQUENCE [LARGE SCALE GENOMIC DNA]</scope>
    <source>
        <strain evidence="2 3">XC_2019</strain>
        <tissue evidence="2">Muscle</tissue>
    </source>
</reference>
<evidence type="ECO:0000256" key="1">
    <source>
        <dbReference type="SAM" id="Phobius"/>
    </source>
</evidence>
<sequence>MKLYHIYSITVLFMPGIVFGVSVETVKTGSRLYEMSAGRHDGSDSTGNLLKKPHISTHPCSLIIFIISFKRGMSAVCERTRSLILEPSGVSRSYNQEFGEISEIQGCSNIPTWRFISAL</sequence>
<keyword evidence="1" id="KW-0812">Transmembrane</keyword>
<protein>
    <submittedName>
        <fullName evidence="2">Uncharacterized protein</fullName>
    </submittedName>
</protein>
<dbReference type="EMBL" id="JAHRIN010017549">
    <property type="protein sequence ID" value="MEQ2197342.1"/>
    <property type="molecule type" value="Genomic_DNA"/>
</dbReference>
<feature type="transmembrane region" description="Helical" evidence="1">
    <location>
        <begin position="6"/>
        <end position="26"/>
    </location>
</feature>
<proteinExistence type="predicted"/>
<evidence type="ECO:0000313" key="3">
    <source>
        <dbReference type="Proteomes" id="UP001434883"/>
    </source>
</evidence>
<gene>
    <name evidence="2" type="ORF">XENOCAPTIV_027943</name>
</gene>
<comment type="caution">
    <text evidence="2">The sequence shown here is derived from an EMBL/GenBank/DDBJ whole genome shotgun (WGS) entry which is preliminary data.</text>
</comment>
<organism evidence="2 3">
    <name type="scientific">Xenoophorus captivus</name>
    <dbReference type="NCBI Taxonomy" id="1517983"/>
    <lineage>
        <taxon>Eukaryota</taxon>
        <taxon>Metazoa</taxon>
        <taxon>Chordata</taxon>
        <taxon>Craniata</taxon>
        <taxon>Vertebrata</taxon>
        <taxon>Euteleostomi</taxon>
        <taxon>Actinopterygii</taxon>
        <taxon>Neopterygii</taxon>
        <taxon>Teleostei</taxon>
        <taxon>Neoteleostei</taxon>
        <taxon>Acanthomorphata</taxon>
        <taxon>Ovalentaria</taxon>
        <taxon>Atherinomorphae</taxon>
        <taxon>Cyprinodontiformes</taxon>
        <taxon>Goodeidae</taxon>
        <taxon>Xenoophorus</taxon>
    </lineage>
</organism>
<dbReference type="Proteomes" id="UP001434883">
    <property type="component" value="Unassembled WGS sequence"/>
</dbReference>
<evidence type="ECO:0000313" key="2">
    <source>
        <dbReference type="EMBL" id="MEQ2197342.1"/>
    </source>
</evidence>
<accession>A0ABV0QNC1</accession>
<name>A0ABV0QNC1_9TELE</name>